<evidence type="ECO:0000313" key="2">
    <source>
        <dbReference type="EMBL" id="SED76939.1"/>
    </source>
</evidence>
<dbReference type="Pfam" id="PF13416">
    <property type="entry name" value="SBP_bac_8"/>
    <property type="match status" value="1"/>
</dbReference>
<dbReference type="OrthoDB" id="9780991at2"/>
<evidence type="ECO:0000256" key="1">
    <source>
        <dbReference type="SAM" id="SignalP"/>
    </source>
</evidence>
<dbReference type="InterPro" id="IPR006059">
    <property type="entry name" value="SBP"/>
</dbReference>
<proteinExistence type="predicted"/>
<dbReference type="InterPro" id="IPR050490">
    <property type="entry name" value="Bact_solute-bd_prot1"/>
</dbReference>
<dbReference type="Gene3D" id="3.40.190.10">
    <property type="entry name" value="Periplasmic binding protein-like II"/>
    <property type="match status" value="1"/>
</dbReference>
<accession>A0A1H5DDN8</accession>
<evidence type="ECO:0000313" key="3">
    <source>
        <dbReference type="Proteomes" id="UP000199220"/>
    </source>
</evidence>
<dbReference type="RefSeq" id="WP_089771665.1">
    <property type="nucleotide sequence ID" value="NZ_FNTX01000001.1"/>
</dbReference>
<keyword evidence="3" id="KW-1185">Reference proteome</keyword>
<organism evidence="2 3">
    <name type="scientific">Ruania alba</name>
    <dbReference type="NCBI Taxonomy" id="648782"/>
    <lineage>
        <taxon>Bacteria</taxon>
        <taxon>Bacillati</taxon>
        <taxon>Actinomycetota</taxon>
        <taxon>Actinomycetes</taxon>
        <taxon>Micrococcales</taxon>
        <taxon>Ruaniaceae</taxon>
        <taxon>Ruania</taxon>
    </lineage>
</organism>
<gene>
    <name evidence="2" type="ORF">SAMN04488554_0647</name>
</gene>
<name>A0A1H5DDN8_9MICO</name>
<protein>
    <submittedName>
        <fullName evidence="2">Carbohydrate ABC transporter substrate-binding protein, CUT1 family</fullName>
    </submittedName>
</protein>
<feature type="chain" id="PRO_5011656684" evidence="1">
    <location>
        <begin position="31"/>
        <end position="464"/>
    </location>
</feature>
<dbReference type="PANTHER" id="PTHR43649">
    <property type="entry name" value="ARABINOSE-BINDING PROTEIN-RELATED"/>
    <property type="match status" value="1"/>
</dbReference>
<dbReference type="AlphaFoldDB" id="A0A1H5DDN8"/>
<dbReference type="STRING" id="648782.SAMN04488554_0647"/>
<dbReference type="PANTHER" id="PTHR43649:SF12">
    <property type="entry name" value="DIACETYLCHITOBIOSE BINDING PROTEIN DASA"/>
    <property type="match status" value="1"/>
</dbReference>
<sequence length="464" mass="49395">MKTRIGALGAFTTAALLLAGCSGGTTSADAGGGGGEDVAAGINAVTGEQLDGTNIQFAHFFGNCEDEVGDNVDLANAVGECATLTTLMNQFNAENEFGITVERLGGAAWDSFYDQLNTAIAGGTPPDVTVMHGQTLPDYAQRNLLLPLDDVTETANIELDDALPVEQEAVQSEGTTYAVPFDYHAALAHVNVDIFAEAGLVDADGNPQLPTTEEEFLAAAATVKEATGKEFIAIPRVGDNLGWHFVNSMVMQQGSSILSEDLSAGNLDSPEVRTGIEFVNALVEGGYTDGNQTYDSANQSFINGEVAMMYNGTWVVNTLVETAPFDYQAHTFPNLYGEPNGWANQHTWAIPLQQDQDPVKYRAALEFISFLYDNNAAWALGTGHIAARTSVLESPEYQDAPQRSNYASTAADATETLPHIQNWPAVETVSVQAVESIWFQDTEIADALANGNSQITSTLEGQNS</sequence>
<keyword evidence="1" id="KW-0732">Signal</keyword>
<dbReference type="EMBL" id="FNTX01000001">
    <property type="protein sequence ID" value="SED76939.1"/>
    <property type="molecule type" value="Genomic_DNA"/>
</dbReference>
<dbReference type="SUPFAM" id="SSF53850">
    <property type="entry name" value="Periplasmic binding protein-like II"/>
    <property type="match status" value="1"/>
</dbReference>
<dbReference type="Proteomes" id="UP000199220">
    <property type="component" value="Unassembled WGS sequence"/>
</dbReference>
<feature type="signal peptide" evidence="1">
    <location>
        <begin position="1"/>
        <end position="30"/>
    </location>
</feature>
<reference evidence="3" key="1">
    <citation type="submission" date="2016-10" db="EMBL/GenBank/DDBJ databases">
        <authorList>
            <person name="Varghese N."/>
            <person name="Submissions S."/>
        </authorList>
    </citation>
    <scope>NUCLEOTIDE SEQUENCE [LARGE SCALE GENOMIC DNA]</scope>
    <source>
        <strain evidence="3">DSM 21368</strain>
    </source>
</reference>
<dbReference type="PROSITE" id="PS51257">
    <property type="entry name" value="PROKAR_LIPOPROTEIN"/>
    <property type="match status" value="1"/>
</dbReference>